<keyword evidence="2" id="KW-0732">Signal</keyword>
<dbReference type="AlphaFoldDB" id="A0AAV2SBT9"/>
<feature type="chain" id="PRO_5043640553" evidence="2">
    <location>
        <begin position="24"/>
        <end position="335"/>
    </location>
</feature>
<sequence length="335" mass="38523">MKTSFIQHYVLFLILIGCRVLTALNISRECLVRNNIEIDLLVTPFFSFDFKAFFGNDISKFGILLKCSENSEQNYDLIDVSPQKISYSRNRRIDKETSINVTTITQGWHDFQLSFTKNVTLVNEGNIWLNEAADCNYKSIELQDGNFTESCYPHTPVWEIDTVHGLEISLPKDQSLWCQEMIMFSKLPFSPWLRTYTNIERQIKDYSMEYPIGNFEPLMEHMITFEVEEDHRLLKVKNGKTVIEGIQMNQELLTLKLYSRDGNIFTVVQNTCVDVPNLEGTESVTEIVHCEELTEALPLAALTCTVHYAIESVLMGIMMVLIGILAYVAIRSKKV</sequence>
<dbReference type="EMBL" id="CAXKWB010050516">
    <property type="protein sequence ID" value="CAL4169935.1"/>
    <property type="molecule type" value="Genomic_DNA"/>
</dbReference>
<dbReference type="Proteomes" id="UP001497623">
    <property type="component" value="Unassembled WGS sequence"/>
</dbReference>
<accession>A0AAV2SBT9</accession>
<evidence type="ECO:0000256" key="2">
    <source>
        <dbReference type="SAM" id="SignalP"/>
    </source>
</evidence>
<protein>
    <submittedName>
        <fullName evidence="3">Uncharacterized protein</fullName>
    </submittedName>
</protein>
<keyword evidence="1" id="KW-0812">Transmembrane</keyword>
<dbReference type="PROSITE" id="PS51257">
    <property type="entry name" value="PROKAR_LIPOPROTEIN"/>
    <property type="match status" value="1"/>
</dbReference>
<feature type="signal peptide" evidence="2">
    <location>
        <begin position="1"/>
        <end position="23"/>
    </location>
</feature>
<keyword evidence="1" id="KW-0472">Membrane</keyword>
<evidence type="ECO:0000256" key="1">
    <source>
        <dbReference type="SAM" id="Phobius"/>
    </source>
</evidence>
<organism evidence="3 4">
    <name type="scientific">Meganyctiphanes norvegica</name>
    <name type="common">Northern krill</name>
    <name type="synonym">Thysanopoda norvegica</name>
    <dbReference type="NCBI Taxonomy" id="48144"/>
    <lineage>
        <taxon>Eukaryota</taxon>
        <taxon>Metazoa</taxon>
        <taxon>Ecdysozoa</taxon>
        <taxon>Arthropoda</taxon>
        <taxon>Crustacea</taxon>
        <taxon>Multicrustacea</taxon>
        <taxon>Malacostraca</taxon>
        <taxon>Eumalacostraca</taxon>
        <taxon>Eucarida</taxon>
        <taxon>Euphausiacea</taxon>
        <taxon>Euphausiidae</taxon>
        <taxon>Meganyctiphanes</taxon>
    </lineage>
</organism>
<feature type="transmembrane region" description="Helical" evidence="1">
    <location>
        <begin position="308"/>
        <end position="330"/>
    </location>
</feature>
<reference evidence="3 4" key="1">
    <citation type="submission" date="2024-05" db="EMBL/GenBank/DDBJ databases">
        <authorList>
            <person name="Wallberg A."/>
        </authorList>
    </citation>
    <scope>NUCLEOTIDE SEQUENCE [LARGE SCALE GENOMIC DNA]</scope>
</reference>
<gene>
    <name evidence="3" type="ORF">MNOR_LOCUS33934</name>
</gene>
<feature type="non-terminal residue" evidence="3">
    <location>
        <position position="335"/>
    </location>
</feature>
<keyword evidence="4" id="KW-1185">Reference proteome</keyword>
<comment type="caution">
    <text evidence="3">The sequence shown here is derived from an EMBL/GenBank/DDBJ whole genome shotgun (WGS) entry which is preliminary data.</text>
</comment>
<evidence type="ECO:0000313" key="4">
    <source>
        <dbReference type="Proteomes" id="UP001497623"/>
    </source>
</evidence>
<evidence type="ECO:0000313" key="3">
    <source>
        <dbReference type="EMBL" id="CAL4169935.1"/>
    </source>
</evidence>
<proteinExistence type="predicted"/>
<name>A0AAV2SBT9_MEGNR</name>
<keyword evidence="1" id="KW-1133">Transmembrane helix</keyword>